<comment type="caution">
    <text evidence="3">The sequence shown here is derived from an EMBL/GenBank/DDBJ whole genome shotgun (WGS) entry which is preliminary data.</text>
</comment>
<dbReference type="Gene3D" id="3.30.1380.10">
    <property type="match status" value="1"/>
</dbReference>
<organism evidence="3 4">
    <name type="scientific">Cellulomonas humilata</name>
    <dbReference type="NCBI Taxonomy" id="144055"/>
    <lineage>
        <taxon>Bacteria</taxon>
        <taxon>Bacillati</taxon>
        <taxon>Actinomycetota</taxon>
        <taxon>Actinomycetes</taxon>
        <taxon>Micrococcales</taxon>
        <taxon>Cellulomonadaceae</taxon>
        <taxon>Cellulomonas</taxon>
    </lineage>
</organism>
<evidence type="ECO:0000313" key="3">
    <source>
        <dbReference type="EMBL" id="MDQ0373381.1"/>
    </source>
</evidence>
<dbReference type="CDD" id="cd14814">
    <property type="entry name" value="Peptidase_M15"/>
    <property type="match status" value="1"/>
</dbReference>
<dbReference type="PANTHER" id="PTHR34385">
    <property type="entry name" value="D-ALANYL-D-ALANINE CARBOXYPEPTIDASE"/>
    <property type="match status" value="1"/>
</dbReference>
<feature type="compositionally biased region" description="Pro residues" evidence="1">
    <location>
        <begin position="372"/>
        <end position="385"/>
    </location>
</feature>
<feature type="compositionally biased region" description="Low complexity" evidence="1">
    <location>
        <begin position="354"/>
        <end position="371"/>
    </location>
</feature>
<dbReference type="InterPro" id="IPR009045">
    <property type="entry name" value="Zn_M74/Hedgehog-like"/>
</dbReference>
<protein>
    <submittedName>
        <fullName evidence="3">LAS superfamily LD-carboxypeptidase LdcB</fullName>
    </submittedName>
</protein>
<dbReference type="RefSeq" id="WP_307491395.1">
    <property type="nucleotide sequence ID" value="NZ_JAUSVB010000002.1"/>
</dbReference>
<feature type="region of interest" description="Disordered" evidence="1">
    <location>
        <begin position="354"/>
        <end position="418"/>
    </location>
</feature>
<dbReference type="Proteomes" id="UP001239626">
    <property type="component" value="Unassembled WGS sequence"/>
</dbReference>
<keyword evidence="4" id="KW-1185">Reference proteome</keyword>
<sequence>MVFLTAVLAAPPVDTSHSADVDQTGAEALVSQEPTGSAYTLALTRLDDRVAAVEAATVTLVGHPLVDTTKVASRTLFRPDLVDATAAPVTSGLTAEQLPDRVQGARQQVASGDVAEATRVVEGVETDVLLVALDLGDQSAQNAAMTRLLVSADPQVALLDAAVGATHAAAEVRDVVAAATSAVQARDAAAGITVAAQQIAVTGDEASKAAVAKVEQQARSTDGYTNGAIPLKVLCVVAFAPSQHLRCDAAEALARLNAAYRVDFGHDLKISGSYRTLDEQISTRAAKGTMAAVPGTSNHGWGLAIDLDQANGYRSAQYAWLKANAMTYGWHHPVYMDEGGRGPHEPWHWEFGTSDDSSTGTSVPITVGVPAPTTPPPTSPVPPVVEQPAVAPVEPAPTPSATPTPSSTPTASTEPPAP</sequence>
<reference evidence="3 4" key="1">
    <citation type="submission" date="2023-07" db="EMBL/GenBank/DDBJ databases">
        <title>Sorghum-associated microbial communities from plants grown in Nebraska, USA.</title>
        <authorList>
            <person name="Schachtman D."/>
        </authorList>
    </citation>
    <scope>NUCLEOTIDE SEQUENCE [LARGE SCALE GENOMIC DNA]</scope>
    <source>
        <strain evidence="3 4">BE332</strain>
    </source>
</reference>
<feature type="compositionally biased region" description="Low complexity" evidence="1">
    <location>
        <begin position="403"/>
        <end position="418"/>
    </location>
</feature>
<feature type="domain" description="D-alanyl-D-alanine carboxypeptidase-like core" evidence="2">
    <location>
        <begin position="244"/>
        <end position="351"/>
    </location>
</feature>
<dbReference type="EMBL" id="JAUSVB010000002">
    <property type="protein sequence ID" value="MDQ0373381.1"/>
    <property type="molecule type" value="Genomic_DNA"/>
</dbReference>
<accession>A0ABU0EDN9</accession>
<evidence type="ECO:0000256" key="1">
    <source>
        <dbReference type="SAM" id="MobiDB-lite"/>
    </source>
</evidence>
<dbReference type="Pfam" id="PF02557">
    <property type="entry name" value="VanY"/>
    <property type="match status" value="1"/>
</dbReference>
<evidence type="ECO:0000313" key="4">
    <source>
        <dbReference type="Proteomes" id="UP001239626"/>
    </source>
</evidence>
<gene>
    <name evidence="3" type="ORF">J2X26_001692</name>
</gene>
<dbReference type="InterPro" id="IPR052179">
    <property type="entry name" value="DD-CPase-like"/>
</dbReference>
<dbReference type="InterPro" id="IPR003709">
    <property type="entry name" value="VanY-like_core_dom"/>
</dbReference>
<proteinExistence type="predicted"/>
<dbReference type="PANTHER" id="PTHR34385:SF1">
    <property type="entry name" value="PEPTIDOGLYCAN L-ALANYL-D-GLUTAMATE ENDOPEPTIDASE CWLK"/>
    <property type="match status" value="1"/>
</dbReference>
<name>A0ABU0EDN9_9CELL</name>
<evidence type="ECO:0000259" key="2">
    <source>
        <dbReference type="Pfam" id="PF02557"/>
    </source>
</evidence>
<dbReference type="SUPFAM" id="SSF55166">
    <property type="entry name" value="Hedgehog/DD-peptidase"/>
    <property type="match status" value="1"/>
</dbReference>